<dbReference type="GO" id="GO:0035494">
    <property type="term" value="P:SNARE complex disassembly"/>
    <property type="evidence" value="ECO:0007669"/>
    <property type="project" value="TreeGrafter"/>
</dbReference>
<evidence type="ECO:0000313" key="6">
    <source>
        <dbReference type="EMBL" id="KRX11248.1"/>
    </source>
</evidence>
<dbReference type="Pfam" id="PF14938">
    <property type="entry name" value="SNAP"/>
    <property type="match status" value="1"/>
</dbReference>
<keyword evidence="3 4" id="KW-0653">Protein transport</keyword>
<evidence type="ECO:0000256" key="3">
    <source>
        <dbReference type="ARBA" id="ARBA00022927"/>
    </source>
</evidence>
<dbReference type="FunCoup" id="A0A0V0RA51">
    <property type="interactions" value="368"/>
</dbReference>
<evidence type="ECO:0000256" key="5">
    <source>
        <dbReference type="SAM" id="MobiDB-lite"/>
    </source>
</evidence>
<keyword evidence="4" id="KW-0472">Membrane</keyword>
<organism evidence="6 7">
    <name type="scientific">Pseudocohnilembus persalinus</name>
    <name type="common">Ciliate</name>
    <dbReference type="NCBI Taxonomy" id="266149"/>
    <lineage>
        <taxon>Eukaryota</taxon>
        <taxon>Sar</taxon>
        <taxon>Alveolata</taxon>
        <taxon>Ciliophora</taxon>
        <taxon>Intramacronucleata</taxon>
        <taxon>Oligohymenophorea</taxon>
        <taxon>Scuticociliatia</taxon>
        <taxon>Philasterida</taxon>
        <taxon>Pseudocohnilembidae</taxon>
        <taxon>Pseudocohnilembus</taxon>
    </lineage>
</organism>
<reference evidence="6 7" key="1">
    <citation type="journal article" date="2015" name="Sci. Rep.">
        <title>Genome of the facultative scuticociliatosis pathogen Pseudocohnilembus persalinus provides insight into its virulence through horizontal gene transfer.</title>
        <authorList>
            <person name="Xiong J."/>
            <person name="Wang G."/>
            <person name="Cheng J."/>
            <person name="Tian M."/>
            <person name="Pan X."/>
            <person name="Warren A."/>
            <person name="Jiang C."/>
            <person name="Yuan D."/>
            <person name="Miao W."/>
        </authorList>
    </citation>
    <scope>NUCLEOTIDE SEQUENCE [LARGE SCALE GENOMIC DNA]</scope>
    <source>
        <strain evidence="6">36N120E</strain>
    </source>
</reference>
<comment type="function">
    <text evidence="4">Required for vesicular transport between the endoplasmic reticulum and the Golgi apparatus.</text>
</comment>
<dbReference type="PANTHER" id="PTHR13768">
    <property type="entry name" value="SOLUBLE NSF ATTACHMENT PROTEIN SNAP"/>
    <property type="match status" value="1"/>
</dbReference>
<keyword evidence="2 4" id="KW-0813">Transport</keyword>
<dbReference type="CDD" id="cd15832">
    <property type="entry name" value="SNAP"/>
    <property type="match status" value="1"/>
</dbReference>
<comment type="caution">
    <text evidence="6">The sequence shown here is derived from an EMBL/GenBank/DDBJ whole genome shotgun (WGS) entry which is preliminary data.</text>
</comment>
<dbReference type="AlphaFoldDB" id="A0A0V0RA51"/>
<dbReference type="PRINTS" id="PR00448">
    <property type="entry name" value="NSFATTACHMNT"/>
</dbReference>
<keyword evidence="4" id="KW-0931">ER-Golgi transport</keyword>
<evidence type="ECO:0000256" key="1">
    <source>
        <dbReference type="ARBA" id="ARBA00010050"/>
    </source>
</evidence>
<proteinExistence type="inferred from homology"/>
<dbReference type="GO" id="GO:0006886">
    <property type="term" value="P:intracellular protein transport"/>
    <property type="evidence" value="ECO:0007669"/>
    <property type="project" value="UniProtKB-UniRule"/>
</dbReference>
<keyword evidence="7" id="KW-1185">Reference proteome</keyword>
<dbReference type="GO" id="GO:0005774">
    <property type="term" value="C:vacuolar membrane"/>
    <property type="evidence" value="ECO:0007669"/>
    <property type="project" value="TreeGrafter"/>
</dbReference>
<dbReference type="InterPro" id="IPR011990">
    <property type="entry name" value="TPR-like_helical_dom_sf"/>
</dbReference>
<feature type="region of interest" description="Disordered" evidence="5">
    <location>
        <begin position="288"/>
        <end position="327"/>
    </location>
</feature>
<comment type="similarity">
    <text evidence="1 4">Belongs to the SNAP family.</text>
</comment>
<dbReference type="OMA" id="WSVKEYL"/>
<protein>
    <submittedName>
        <fullName evidence="6">Uncharacterized protein</fullName>
    </submittedName>
</protein>
<sequence length="327" mass="37388">MQFQAKGDEFMKKGDKKAKGSFFGNIMKGKSERADDALECYKNALTQYKLAQNWELAAQALLKMVDCDIAAQGGEAGDFYQEIANLYKKANNSDYIKYLNKAVEVFCNDNRISQAARLQKQIGESYEQDFQYELAIKAYEEAAKLFYAENDYAHDYLNMKLKVADLSIHKQSVDYIQCIKIYEEVAKKYCSNSLQAGSAKNLFIKCILLYLNLEDYVGAQNALEKYENMSPQFQNTRQQKFLQQLIDCCDQGDIDQFSQACFEYNKIIPLDNWQTAILTEIKSHVKPGPEGLVGKGQEQGLTQQLPFQEQEKQEEHDPTQGKGPDIF</sequence>
<dbReference type="Gene3D" id="1.25.40.10">
    <property type="entry name" value="Tetratricopeptide repeat domain"/>
    <property type="match status" value="1"/>
</dbReference>
<name>A0A0V0RA51_PSEPJ</name>
<dbReference type="GO" id="GO:0005483">
    <property type="term" value="F:soluble NSF attachment protein activity"/>
    <property type="evidence" value="ECO:0007669"/>
    <property type="project" value="TreeGrafter"/>
</dbReference>
<accession>A0A0V0RA51</accession>
<comment type="subcellular location">
    <subcellularLocation>
        <location evidence="4">Membrane</location>
        <topology evidence="4">Peripheral membrane protein</topology>
    </subcellularLocation>
</comment>
<dbReference type="InParanoid" id="A0A0V0RA51"/>
<dbReference type="GO" id="GO:0031201">
    <property type="term" value="C:SNARE complex"/>
    <property type="evidence" value="ECO:0007669"/>
    <property type="project" value="TreeGrafter"/>
</dbReference>
<dbReference type="SUPFAM" id="SSF48452">
    <property type="entry name" value="TPR-like"/>
    <property type="match status" value="1"/>
</dbReference>
<evidence type="ECO:0000256" key="4">
    <source>
        <dbReference type="RuleBase" id="RU367013"/>
    </source>
</evidence>
<dbReference type="GO" id="GO:0019905">
    <property type="term" value="F:syntaxin binding"/>
    <property type="evidence" value="ECO:0007669"/>
    <property type="project" value="TreeGrafter"/>
</dbReference>
<dbReference type="EMBL" id="LDAU01000003">
    <property type="protein sequence ID" value="KRX11248.1"/>
    <property type="molecule type" value="Genomic_DNA"/>
</dbReference>
<dbReference type="InterPro" id="IPR000744">
    <property type="entry name" value="NSF_attach"/>
</dbReference>
<dbReference type="Proteomes" id="UP000054937">
    <property type="component" value="Unassembled WGS sequence"/>
</dbReference>
<feature type="compositionally biased region" description="Basic and acidic residues" evidence="5">
    <location>
        <begin position="309"/>
        <end position="319"/>
    </location>
</feature>
<dbReference type="PANTHER" id="PTHR13768:SF8">
    <property type="entry name" value="ALPHA-SOLUBLE NSF ATTACHMENT PROTEIN"/>
    <property type="match status" value="1"/>
</dbReference>
<dbReference type="OrthoDB" id="9984275at2759"/>
<evidence type="ECO:0000256" key="2">
    <source>
        <dbReference type="ARBA" id="ARBA00022448"/>
    </source>
</evidence>
<gene>
    <name evidence="6" type="ORF">PPERSA_07773</name>
</gene>
<evidence type="ECO:0000313" key="7">
    <source>
        <dbReference type="Proteomes" id="UP000054937"/>
    </source>
</evidence>